<keyword evidence="8" id="KW-0406">Ion transport</keyword>
<feature type="transmembrane region" description="Helical" evidence="10">
    <location>
        <begin position="347"/>
        <end position="367"/>
    </location>
</feature>
<protein>
    <recommendedName>
        <fullName evidence="11">RCK N-terminal domain-containing protein</fullName>
    </recommendedName>
</protein>
<feature type="transmembrane region" description="Helical" evidence="10">
    <location>
        <begin position="211"/>
        <end position="244"/>
    </location>
</feature>
<dbReference type="RefSeq" id="WP_211846441.1">
    <property type="nucleotide sequence ID" value="NZ_JAAEDL010000008.1"/>
</dbReference>
<comment type="caution">
    <text evidence="12">The sequence shown here is derived from an EMBL/GenBank/DDBJ whole genome shotgun (WGS) entry which is preliminary data.</text>
</comment>
<name>A0A9X9XB25_9PROT</name>
<keyword evidence="7 10" id="KW-1133">Transmembrane helix</keyword>
<evidence type="ECO:0000313" key="12">
    <source>
        <dbReference type="EMBL" id="MBR0680911.1"/>
    </source>
</evidence>
<feature type="transmembrane region" description="Helical" evidence="10">
    <location>
        <begin position="139"/>
        <end position="161"/>
    </location>
</feature>
<dbReference type="Proteomes" id="UP001138709">
    <property type="component" value="Unassembled WGS sequence"/>
</dbReference>
<accession>A0A9X9XB25</accession>
<keyword evidence="4" id="KW-0633">Potassium transport</keyword>
<dbReference type="InterPro" id="IPR003148">
    <property type="entry name" value="RCK_N"/>
</dbReference>
<dbReference type="PROSITE" id="PS51201">
    <property type="entry name" value="RCK_N"/>
    <property type="match status" value="1"/>
</dbReference>
<dbReference type="GO" id="GO:0015297">
    <property type="term" value="F:antiporter activity"/>
    <property type="evidence" value="ECO:0007669"/>
    <property type="project" value="UniProtKB-KW"/>
</dbReference>
<evidence type="ECO:0000256" key="1">
    <source>
        <dbReference type="ARBA" id="ARBA00004141"/>
    </source>
</evidence>
<keyword evidence="6" id="KW-0630">Potassium</keyword>
<evidence type="ECO:0000256" key="10">
    <source>
        <dbReference type="SAM" id="Phobius"/>
    </source>
</evidence>
<keyword evidence="3" id="KW-0050">Antiport</keyword>
<dbReference type="EMBL" id="JAAEDL010000008">
    <property type="protein sequence ID" value="MBR0680911.1"/>
    <property type="molecule type" value="Genomic_DNA"/>
</dbReference>
<dbReference type="GO" id="GO:0006813">
    <property type="term" value="P:potassium ion transport"/>
    <property type="evidence" value="ECO:0007669"/>
    <property type="project" value="UniProtKB-KW"/>
</dbReference>
<evidence type="ECO:0000256" key="6">
    <source>
        <dbReference type="ARBA" id="ARBA00022958"/>
    </source>
</evidence>
<evidence type="ECO:0000256" key="3">
    <source>
        <dbReference type="ARBA" id="ARBA00022449"/>
    </source>
</evidence>
<reference evidence="12" key="2">
    <citation type="journal article" date="2021" name="Syst. Appl. Microbiol.">
        <title>Roseomonas hellenica sp. nov., isolated from roots of wild-growing Alkanna tinctoria.</title>
        <authorList>
            <person name="Rat A."/>
            <person name="Naranjo H.D."/>
            <person name="Lebbe L."/>
            <person name="Cnockaert M."/>
            <person name="Krigas N."/>
            <person name="Grigoriadou K."/>
            <person name="Maloupa E."/>
            <person name="Willems A."/>
        </authorList>
    </citation>
    <scope>NUCLEOTIDE SEQUENCE</scope>
    <source>
        <strain evidence="12">LMG 31228</strain>
    </source>
</reference>
<feature type="transmembrane region" description="Helical" evidence="10">
    <location>
        <begin position="173"/>
        <end position="191"/>
    </location>
</feature>
<proteinExistence type="predicted"/>
<reference evidence="12" key="1">
    <citation type="submission" date="2020-01" db="EMBL/GenBank/DDBJ databases">
        <authorList>
            <person name="Rat A."/>
        </authorList>
    </citation>
    <scope>NUCLEOTIDE SEQUENCE</scope>
    <source>
        <strain evidence="12">LMG 31228</strain>
    </source>
</reference>
<evidence type="ECO:0000256" key="2">
    <source>
        <dbReference type="ARBA" id="ARBA00022448"/>
    </source>
</evidence>
<organism evidence="12 13">
    <name type="scientific">Neoroseomonas eburnea</name>
    <dbReference type="NCBI Taxonomy" id="1346889"/>
    <lineage>
        <taxon>Bacteria</taxon>
        <taxon>Pseudomonadati</taxon>
        <taxon>Pseudomonadota</taxon>
        <taxon>Alphaproteobacteria</taxon>
        <taxon>Acetobacterales</taxon>
        <taxon>Acetobacteraceae</taxon>
        <taxon>Neoroseomonas</taxon>
    </lineage>
</organism>
<feature type="transmembrane region" description="Helical" evidence="10">
    <location>
        <begin position="107"/>
        <end position="127"/>
    </location>
</feature>
<evidence type="ECO:0000256" key="8">
    <source>
        <dbReference type="ARBA" id="ARBA00023065"/>
    </source>
</evidence>
<dbReference type="PANTHER" id="PTHR46157">
    <property type="entry name" value="K(+) EFFLUX ANTIPORTER 3, CHLOROPLASTIC"/>
    <property type="match status" value="1"/>
</dbReference>
<dbReference type="InterPro" id="IPR036291">
    <property type="entry name" value="NAD(P)-bd_dom_sf"/>
</dbReference>
<evidence type="ECO:0000256" key="7">
    <source>
        <dbReference type="ARBA" id="ARBA00022989"/>
    </source>
</evidence>
<evidence type="ECO:0000313" key="13">
    <source>
        <dbReference type="Proteomes" id="UP001138709"/>
    </source>
</evidence>
<keyword evidence="9 10" id="KW-0472">Membrane</keyword>
<evidence type="ECO:0000259" key="11">
    <source>
        <dbReference type="PROSITE" id="PS51201"/>
    </source>
</evidence>
<evidence type="ECO:0000256" key="9">
    <source>
        <dbReference type="ARBA" id="ARBA00023136"/>
    </source>
</evidence>
<dbReference type="Gene3D" id="1.20.1530.20">
    <property type="match status" value="1"/>
</dbReference>
<keyword evidence="5 10" id="KW-0812">Transmembrane</keyword>
<evidence type="ECO:0000256" key="5">
    <source>
        <dbReference type="ARBA" id="ARBA00022692"/>
    </source>
</evidence>
<gene>
    <name evidence="12" type="ORF">GXW74_10460</name>
</gene>
<dbReference type="GO" id="GO:1902600">
    <property type="term" value="P:proton transmembrane transport"/>
    <property type="evidence" value="ECO:0007669"/>
    <property type="project" value="InterPro"/>
</dbReference>
<dbReference type="InterPro" id="IPR006153">
    <property type="entry name" value="Cation/H_exchanger_TM"/>
</dbReference>
<dbReference type="GO" id="GO:0005886">
    <property type="term" value="C:plasma membrane"/>
    <property type="evidence" value="ECO:0007669"/>
    <property type="project" value="TreeGrafter"/>
</dbReference>
<feature type="transmembrane region" description="Helical" evidence="10">
    <location>
        <begin position="78"/>
        <end position="100"/>
    </location>
</feature>
<sequence>MLVIAAASFVVVAALVRLSFSPIIGYLTAGLLVGPHGFNLLGATEGIRFLGELGVALLMFIVGLEFSLPRMIAARTVVFGLGGLQVVATTALAATVAWFAGAGWVAALVLGAAAAMSSTAIAAKQLSDQDELNSRHGRIALGILLFQDLATLPVLVVVDALHGRGGEADTLQGVTRSAVAVVLFVATALLARRALARAIEWVAGTRSNELFQLVTLLLILASAHAAHVAGLSLPIAAFLAGMLVGESDFRHQVEDEIRPFRDMLLGLFFLTVGMSLDPGAITASPLLVLGAVLLLVGSKALIVFAVARIAGWAAAPALRAGLVLAHGGEFALLIVAQALAAGLLDAAAGQLVLVTVALSMVIAPLLIQRSGQVAALLGWAEARTKIDEAAIAESCAGLSGHAVVCGYGRVGRLVAAALRASAVPYVVIERDVERLRLAQEHGHRAVFGDATRLSILRAVAVGRARIVATTLPEHPTERLLRRLRIAAPRVPAIVSTDDAVGLRPLIEAGASRILPENLAAGLALAEEVLIALGLPTDEIAARITEVRTGLNPELLGLPRPPADHATALP</sequence>
<dbReference type="SUPFAM" id="SSF51735">
    <property type="entry name" value="NAD(P)-binding Rossmann-fold domains"/>
    <property type="match status" value="1"/>
</dbReference>
<feature type="transmembrane region" description="Helical" evidence="10">
    <location>
        <begin position="287"/>
        <end position="310"/>
    </location>
</feature>
<dbReference type="Gene3D" id="3.40.50.720">
    <property type="entry name" value="NAD(P)-binding Rossmann-like Domain"/>
    <property type="match status" value="1"/>
</dbReference>
<comment type="subcellular location">
    <subcellularLocation>
        <location evidence="1">Membrane</location>
        <topology evidence="1">Multi-pass membrane protein</topology>
    </subcellularLocation>
</comment>
<dbReference type="Pfam" id="PF00999">
    <property type="entry name" value="Na_H_Exchanger"/>
    <property type="match status" value="1"/>
</dbReference>
<evidence type="ECO:0000256" key="4">
    <source>
        <dbReference type="ARBA" id="ARBA00022538"/>
    </source>
</evidence>
<dbReference type="AlphaFoldDB" id="A0A9X9XB25"/>
<dbReference type="PANTHER" id="PTHR46157:SF4">
    <property type="entry name" value="K(+) EFFLUX ANTIPORTER 3, CHLOROPLASTIC"/>
    <property type="match status" value="1"/>
</dbReference>
<dbReference type="InterPro" id="IPR038770">
    <property type="entry name" value="Na+/solute_symporter_sf"/>
</dbReference>
<feature type="transmembrane region" description="Helical" evidence="10">
    <location>
        <begin position="53"/>
        <end position="72"/>
    </location>
</feature>
<dbReference type="Pfam" id="PF02254">
    <property type="entry name" value="TrkA_N"/>
    <property type="match status" value="1"/>
</dbReference>
<keyword evidence="2" id="KW-0813">Transport</keyword>
<keyword evidence="13" id="KW-1185">Reference proteome</keyword>
<feature type="domain" description="RCK N-terminal" evidence="11">
    <location>
        <begin position="399"/>
        <end position="515"/>
    </location>
</feature>
<feature type="transmembrane region" description="Helical" evidence="10">
    <location>
        <begin position="322"/>
        <end position="341"/>
    </location>
</feature>